<evidence type="ECO:0000256" key="5">
    <source>
        <dbReference type="ARBA" id="ARBA00023163"/>
    </source>
</evidence>
<dbReference type="InterPro" id="IPR014284">
    <property type="entry name" value="RNA_pol_sigma-70_dom"/>
</dbReference>
<feature type="domain" description="RNA polymerase sigma-70 region 2" evidence="6">
    <location>
        <begin position="26"/>
        <end position="90"/>
    </location>
</feature>
<dbReference type="GO" id="GO:0003677">
    <property type="term" value="F:DNA binding"/>
    <property type="evidence" value="ECO:0007669"/>
    <property type="project" value="UniProtKB-KW"/>
</dbReference>
<evidence type="ECO:0000313" key="8">
    <source>
        <dbReference type="EMBL" id="MPM02547.1"/>
    </source>
</evidence>
<sequence length="186" mass="21747">MEYTDLHRDLIEQCRRGERNAFREVYRLYSKSMFNVALRMTGMAHIAEDVLQEAFADAFTSLDKFRNDSTFGAWLKRIVVFKSYDYLNSRVAGFEFLEDMEQYDSSEPEPEFSEEQLANEVKRIKEAVAKLPAGSRTVLTLYLFEGYDHEEISQILGISESTSKTQYMRAKQKVKELLTQSHSHER</sequence>
<reference evidence="8" key="1">
    <citation type="submission" date="2019-08" db="EMBL/GenBank/DDBJ databases">
        <authorList>
            <person name="Kucharzyk K."/>
            <person name="Murdoch R.W."/>
            <person name="Higgins S."/>
            <person name="Loffler F."/>
        </authorList>
    </citation>
    <scope>NUCLEOTIDE SEQUENCE</scope>
</reference>
<dbReference type="InterPro" id="IPR000838">
    <property type="entry name" value="RNA_pol_sigma70_ECF_CS"/>
</dbReference>
<dbReference type="InterPro" id="IPR013324">
    <property type="entry name" value="RNA_pol_sigma_r3/r4-like"/>
</dbReference>
<dbReference type="Gene3D" id="1.10.1740.10">
    <property type="match status" value="1"/>
</dbReference>
<name>A0A644WG56_9ZZZZ</name>
<evidence type="ECO:0000256" key="1">
    <source>
        <dbReference type="ARBA" id="ARBA00010641"/>
    </source>
</evidence>
<accession>A0A644WG56</accession>
<proteinExistence type="inferred from homology"/>
<dbReference type="SUPFAM" id="SSF88946">
    <property type="entry name" value="Sigma2 domain of RNA polymerase sigma factors"/>
    <property type="match status" value="1"/>
</dbReference>
<dbReference type="PANTHER" id="PTHR43133:SF46">
    <property type="entry name" value="RNA POLYMERASE SIGMA-70 FACTOR ECF SUBFAMILY"/>
    <property type="match status" value="1"/>
</dbReference>
<dbReference type="SUPFAM" id="SSF88659">
    <property type="entry name" value="Sigma3 and sigma4 domains of RNA polymerase sigma factors"/>
    <property type="match status" value="1"/>
</dbReference>
<comment type="similarity">
    <text evidence="1">Belongs to the sigma-70 factor family. ECF subfamily.</text>
</comment>
<dbReference type="PROSITE" id="PS01063">
    <property type="entry name" value="SIGMA70_ECF"/>
    <property type="match status" value="1"/>
</dbReference>
<dbReference type="GO" id="GO:0006352">
    <property type="term" value="P:DNA-templated transcription initiation"/>
    <property type="evidence" value="ECO:0007669"/>
    <property type="project" value="InterPro"/>
</dbReference>
<evidence type="ECO:0000256" key="2">
    <source>
        <dbReference type="ARBA" id="ARBA00023015"/>
    </source>
</evidence>
<dbReference type="GO" id="GO:0016987">
    <property type="term" value="F:sigma factor activity"/>
    <property type="evidence" value="ECO:0007669"/>
    <property type="project" value="UniProtKB-KW"/>
</dbReference>
<evidence type="ECO:0000259" key="6">
    <source>
        <dbReference type="Pfam" id="PF04542"/>
    </source>
</evidence>
<comment type="caution">
    <text evidence="8">The sequence shown here is derived from an EMBL/GenBank/DDBJ whole genome shotgun (WGS) entry which is preliminary data.</text>
</comment>
<dbReference type="Pfam" id="PF08281">
    <property type="entry name" value="Sigma70_r4_2"/>
    <property type="match status" value="1"/>
</dbReference>
<feature type="domain" description="RNA polymerase sigma factor 70 region 4 type 2" evidence="7">
    <location>
        <begin position="123"/>
        <end position="173"/>
    </location>
</feature>
<dbReference type="InterPro" id="IPR007627">
    <property type="entry name" value="RNA_pol_sigma70_r2"/>
</dbReference>
<dbReference type="PANTHER" id="PTHR43133">
    <property type="entry name" value="RNA POLYMERASE ECF-TYPE SIGMA FACTO"/>
    <property type="match status" value="1"/>
</dbReference>
<protein>
    <submittedName>
        <fullName evidence="8">ECF RNA polymerase sigma factor SigW</fullName>
    </submittedName>
</protein>
<dbReference type="CDD" id="cd06171">
    <property type="entry name" value="Sigma70_r4"/>
    <property type="match status" value="1"/>
</dbReference>
<evidence type="ECO:0000256" key="4">
    <source>
        <dbReference type="ARBA" id="ARBA00023125"/>
    </source>
</evidence>
<keyword evidence="4" id="KW-0238">DNA-binding</keyword>
<dbReference type="NCBIfam" id="TIGR02937">
    <property type="entry name" value="sigma70-ECF"/>
    <property type="match status" value="1"/>
</dbReference>
<keyword evidence="2" id="KW-0805">Transcription regulation</keyword>
<evidence type="ECO:0000259" key="7">
    <source>
        <dbReference type="Pfam" id="PF08281"/>
    </source>
</evidence>
<dbReference type="InterPro" id="IPR036388">
    <property type="entry name" value="WH-like_DNA-bd_sf"/>
</dbReference>
<dbReference type="InterPro" id="IPR013325">
    <property type="entry name" value="RNA_pol_sigma_r2"/>
</dbReference>
<dbReference type="EMBL" id="VSSQ01000877">
    <property type="protein sequence ID" value="MPM02547.1"/>
    <property type="molecule type" value="Genomic_DNA"/>
</dbReference>
<keyword evidence="5" id="KW-0804">Transcription</keyword>
<dbReference type="InterPro" id="IPR039425">
    <property type="entry name" value="RNA_pol_sigma-70-like"/>
</dbReference>
<dbReference type="InterPro" id="IPR013249">
    <property type="entry name" value="RNA_pol_sigma70_r4_t2"/>
</dbReference>
<organism evidence="8">
    <name type="scientific">bioreactor metagenome</name>
    <dbReference type="NCBI Taxonomy" id="1076179"/>
    <lineage>
        <taxon>unclassified sequences</taxon>
        <taxon>metagenomes</taxon>
        <taxon>ecological metagenomes</taxon>
    </lineage>
</organism>
<gene>
    <name evidence="8" type="primary">sigW_34</name>
    <name evidence="8" type="ORF">SDC9_48796</name>
</gene>
<dbReference type="Pfam" id="PF04542">
    <property type="entry name" value="Sigma70_r2"/>
    <property type="match status" value="1"/>
</dbReference>
<dbReference type="AlphaFoldDB" id="A0A644WG56"/>
<dbReference type="Gene3D" id="1.10.10.10">
    <property type="entry name" value="Winged helix-like DNA-binding domain superfamily/Winged helix DNA-binding domain"/>
    <property type="match status" value="1"/>
</dbReference>
<keyword evidence="3" id="KW-0731">Sigma factor</keyword>
<evidence type="ECO:0000256" key="3">
    <source>
        <dbReference type="ARBA" id="ARBA00023082"/>
    </source>
</evidence>